<dbReference type="UniPathway" id="UPA00538">
    <property type="reaction ID" value="UER00592"/>
</dbReference>
<dbReference type="InterPro" id="IPR020605">
    <property type="entry name" value="Octanoyltransferase_CS"/>
</dbReference>
<dbReference type="KEGG" id="thal:A1OE_1277"/>
<feature type="site" description="Lowers pKa of active site Cys" evidence="5 9">
    <location>
        <position position="158"/>
    </location>
</feature>
<dbReference type="Proteomes" id="UP000010077">
    <property type="component" value="Chromosome"/>
</dbReference>
<evidence type="ECO:0000256" key="5">
    <source>
        <dbReference type="HAMAP-Rule" id="MF_00013"/>
    </source>
</evidence>
<comment type="function">
    <text evidence="4 5 6">Catalyzes the transfer of endogenously produced octanoic acid from octanoyl-acyl-carrier-protein onto the lipoyl domains of lipoate-dependent enzymes. Lipoyl-ACP can also act as a substrate although octanoyl-ACP is likely to be the physiological substrate.</text>
</comment>
<dbReference type="EC" id="2.3.1.181" evidence="5 6"/>
<dbReference type="PROSITE" id="PS01313">
    <property type="entry name" value="LIPB"/>
    <property type="match status" value="1"/>
</dbReference>
<protein>
    <recommendedName>
        <fullName evidence="5 6">Octanoyltransferase</fullName>
        <ecNumber evidence="5 6">2.3.1.181</ecNumber>
    </recommendedName>
    <alternativeName>
        <fullName evidence="5">Lipoate-protein ligase B</fullName>
    </alternativeName>
    <alternativeName>
        <fullName evidence="5">Lipoyl/octanoyl transferase</fullName>
    </alternativeName>
    <alternativeName>
        <fullName evidence="5">Octanoyl-[acyl-carrier-protein]-protein N-octanoyltransferase</fullName>
    </alternativeName>
</protein>
<evidence type="ECO:0000256" key="4">
    <source>
        <dbReference type="ARBA" id="ARBA00024732"/>
    </source>
</evidence>
<dbReference type="CDD" id="cd16444">
    <property type="entry name" value="LipB"/>
    <property type="match status" value="1"/>
</dbReference>
<evidence type="ECO:0000313" key="12">
    <source>
        <dbReference type="Proteomes" id="UP000010077"/>
    </source>
</evidence>
<evidence type="ECO:0000256" key="1">
    <source>
        <dbReference type="ARBA" id="ARBA00004821"/>
    </source>
</evidence>
<evidence type="ECO:0000256" key="8">
    <source>
        <dbReference type="PIRSR" id="PIRSR016262-2"/>
    </source>
</evidence>
<dbReference type="PANTHER" id="PTHR10993">
    <property type="entry name" value="OCTANOYLTRANSFERASE"/>
    <property type="match status" value="1"/>
</dbReference>
<accession>K7ZDE6</accession>
<proteinExistence type="inferred from homology"/>
<evidence type="ECO:0000259" key="10">
    <source>
        <dbReference type="PROSITE" id="PS51733"/>
    </source>
</evidence>
<dbReference type="PATRIC" id="fig|1193729.4.peg.671"/>
<comment type="miscellaneous">
    <text evidence="5">In the reaction, the free carboxyl group of octanoic acid is attached via an amide linkage to the epsilon-amino group of a specific lysine residue of lipoyl domains of lipoate-dependent enzymes.</text>
</comment>
<name>K7ZDE6_9PROT</name>
<keyword evidence="5" id="KW-0963">Cytoplasm</keyword>
<evidence type="ECO:0000256" key="7">
    <source>
        <dbReference type="PIRSR" id="PIRSR016262-1"/>
    </source>
</evidence>
<dbReference type="AlphaFoldDB" id="K7ZDE6"/>
<dbReference type="InterPro" id="IPR000544">
    <property type="entry name" value="Octanoyltransferase"/>
</dbReference>
<comment type="similarity">
    <text evidence="5 6">Belongs to the LipB family.</text>
</comment>
<gene>
    <name evidence="5 11" type="primary">lipB</name>
    <name evidence="11" type="ORF">A1OE_1277</name>
</gene>
<dbReference type="GO" id="GO:0009249">
    <property type="term" value="P:protein lipoylation"/>
    <property type="evidence" value="ECO:0007669"/>
    <property type="project" value="InterPro"/>
</dbReference>
<dbReference type="Gene3D" id="3.30.930.10">
    <property type="entry name" value="Bira Bifunctional Protein, Domain 2"/>
    <property type="match status" value="1"/>
</dbReference>
<comment type="pathway">
    <text evidence="1 5 6">Protein modification; protein lipoylation via endogenous pathway; protein N(6)-(lipoyl)lysine from octanoyl-[acyl-carrier-protein]: step 1/2.</text>
</comment>
<dbReference type="PROSITE" id="PS51733">
    <property type="entry name" value="BPL_LPL_CATALYTIC"/>
    <property type="match status" value="1"/>
</dbReference>
<feature type="active site" description="Acyl-thioester intermediate" evidence="5 7">
    <location>
        <position position="192"/>
    </location>
</feature>
<dbReference type="eggNOG" id="COG0321">
    <property type="taxonomic scope" value="Bacteria"/>
</dbReference>
<keyword evidence="2 5" id="KW-0808">Transferase</keyword>
<organism evidence="11 12">
    <name type="scientific">Candidatus Endolissoclinum faulkneri L2</name>
    <dbReference type="NCBI Taxonomy" id="1193729"/>
    <lineage>
        <taxon>Bacteria</taxon>
        <taxon>Pseudomonadati</taxon>
        <taxon>Pseudomonadota</taxon>
        <taxon>Alphaproteobacteria</taxon>
        <taxon>Rhodospirillales</taxon>
        <taxon>Rhodospirillaceae</taxon>
        <taxon>Candidatus Endolissoclinum</taxon>
    </lineage>
</organism>
<keyword evidence="12" id="KW-1185">Reference proteome</keyword>
<dbReference type="HAMAP" id="MF_00013">
    <property type="entry name" value="LipB"/>
    <property type="match status" value="1"/>
</dbReference>
<evidence type="ECO:0000313" key="11">
    <source>
        <dbReference type="EMBL" id="AFX99451.1"/>
    </source>
</evidence>
<dbReference type="HOGENOM" id="CLU_035168_3_0_5"/>
<evidence type="ECO:0000256" key="2">
    <source>
        <dbReference type="ARBA" id="ARBA00022679"/>
    </source>
</evidence>
<dbReference type="GO" id="GO:0033819">
    <property type="term" value="F:lipoyl(octanoyl) transferase activity"/>
    <property type="evidence" value="ECO:0007669"/>
    <property type="project" value="UniProtKB-EC"/>
</dbReference>
<evidence type="ECO:0000256" key="9">
    <source>
        <dbReference type="PIRSR" id="PIRSR016262-3"/>
    </source>
</evidence>
<evidence type="ECO:0000256" key="6">
    <source>
        <dbReference type="PIRNR" id="PIRNR016262"/>
    </source>
</evidence>
<feature type="binding site" evidence="5 8">
    <location>
        <begin position="85"/>
        <end position="92"/>
    </location>
    <ligand>
        <name>substrate</name>
    </ligand>
</feature>
<sequence length="226" mass="25788">MMIAYLTNQVDQTFFRDINWCRDNGIIEYKTALAKMERLVKAIRQGNAPETVWLLEHPPVYTAGTSANNSDLLKPNRFPVYHIGRGGQFTYHGPGQRIAYVILDLKRRRLNVRTYVHALEEWLIQALKQLGVQGERRDSRIGIWVRRIDLGDPIREEKLAAIGVRVQRWVTLHGFALNVSPDLSHFDGIVPCGISNHRVTSLTDLGVPVKMSEVDEVLVDAFNKVF</sequence>
<dbReference type="STRING" id="1193729.A1OE_1277"/>
<dbReference type="NCBIfam" id="NF010921">
    <property type="entry name" value="PRK14341.1"/>
    <property type="match status" value="1"/>
</dbReference>
<keyword evidence="3 5" id="KW-0012">Acyltransferase</keyword>
<dbReference type="NCBIfam" id="TIGR00214">
    <property type="entry name" value="lipB"/>
    <property type="match status" value="1"/>
</dbReference>
<dbReference type="Pfam" id="PF21948">
    <property type="entry name" value="LplA-B_cat"/>
    <property type="match status" value="1"/>
</dbReference>
<dbReference type="PIRSF" id="PIRSF016262">
    <property type="entry name" value="LPLase"/>
    <property type="match status" value="1"/>
</dbReference>
<feature type="binding site" evidence="5 8">
    <location>
        <begin position="161"/>
        <end position="163"/>
    </location>
    <ligand>
        <name>substrate</name>
    </ligand>
</feature>
<dbReference type="PANTHER" id="PTHR10993:SF7">
    <property type="entry name" value="LIPOYLTRANSFERASE 2, MITOCHONDRIAL-RELATED"/>
    <property type="match status" value="1"/>
</dbReference>
<dbReference type="NCBIfam" id="NF010925">
    <property type="entry name" value="PRK14345.1"/>
    <property type="match status" value="1"/>
</dbReference>
<dbReference type="RefSeq" id="WP_015088949.1">
    <property type="nucleotide sequence ID" value="NC_019566.1"/>
</dbReference>
<evidence type="ECO:0000256" key="3">
    <source>
        <dbReference type="ARBA" id="ARBA00023315"/>
    </source>
</evidence>
<dbReference type="InterPro" id="IPR004143">
    <property type="entry name" value="BPL_LPL_catalytic"/>
</dbReference>
<dbReference type="InterPro" id="IPR045864">
    <property type="entry name" value="aa-tRNA-synth_II/BPL/LPL"/>
</dbReference>
<comment type="subcellular location">
    <subcellularLocation>
        <location evidence="5">Cytoplasm</location>
    </subcellularLocation>
</comment>
<dbReference type="GO" id="GO:0005737">
    <property type="term" value="C:cytoplasm"/>
    <property type="evidence" value="ECO:0007669"/>
    <property type="project" value="UniProtKB-SubCell"/>
</dbReference>
<comment type="catalytic activity">
    <reaction evidence="5 6">
        <text>octanoyl-[ACP] + L-lysyl-[protein] = N(6)-octanoyl-L-lysyl-[protein] + holo-[ACP] + H(+)</text>
        <dbReference type="Rhea" id="RHEA:17665"/>
        <dbReference type="Rhea" id="RHEA-COMP:9636"/>
        <dbReference type="Rhea" id="RHEA-COMP:9685"/>
        <dbReference type="Rhea" id="RHEA-COMP:9752"/>
        <dbReference type="Rhea" id="RHEA-COMP:9928"/>
        <dbReference type="ChEBI" id="CHEBI:15378"/>
        <dbReference type="ChEBI" id="CHEBI:29969"/>
        <dbReference type="ChEBI" id="CHEBI:64479"/>
        <dbReference type="ChEBI" id="CHEBI:78463"/>
        <dbReference type="ChEBI" id="CHEBI:78809"/>
        <dbReference type="EC" id="2.3.1.181"/>
    </reaction>
</comment>
<dbReference type="SUPFAM" id="SSF55681">
    <property type="entry name" value="Class II aaRS and biotin synthetases"/>
    <property type="match status" value="1"/>
</dbReference>
<feature type="binding site" evidence="5 8">
    <location>
        <begin position="174"/>
        <end position="176"/>
    </location>
    <ligand>
        <name>substrate</name>
    </ligand>
</feature>
<dbReference type="EMBL" id="CP003539">
    <property type="protein sequence ID" value="AFX99451.1"/>
    <property type="molecule type" value="Genomic_DNA"/>
</dbReference>
<feature type="domain" description="BPL/LPL catalytic" evidence="10">
    <location>
        <begin position="46"/>
        <end position="226"/>
    </location>
</feature>
<reference evidence="11 12" key="1">
    <citation type="journal article" date="2012" name="Proc. Natl. Acad. Sci. U.S.A.">
        <title>Genome streamlining and chemical defense in a coral reef symbiosis.</title>
        <authorList>
            <person name="Kwan J.C."/>
            <person name="Donia M.S."/>
            <person name="Han A.W."/>
            <person name="Hirose E."/>
            <person name="Haygood M.G."/>
            <person name="Schmidt E.W."/>
        </authorList>
    </citation>
    <scope>NUCLEOTIDE SEQUENCE [LARGE SCALE GENOMIC DNA]</scope>
    <source>
        <strain evidence="11 12">L2</strain>
    </source>
</reference>